<dbReference type="Pfam" id="PF03975">
    <property type="entry name" value="CheD"/>
    <property type="match status" value="1"/>
</dbReference>
<organism evidence="5 6">
    <name type="scientific">Pseudooceanicola pacificus</name>
    <dbReference type="NCBI Taxonomy" id="2676438"/>
    <lineage>
        <taxon>Bacteria</taxon>
        <taxon>Pseudomonadati</taxon>
        <taxon>Pseudomonadota</taxon>
        <taxon>Alphaproteobacteria</taxon>
        <taxon>Rhodobacterales</taxon>
        <taxon>Paracoccaceae</taxon>
        <taxon>Pseudooceanicola</taxon>
    </lineage>
</organism>
<dbReference type="EC" id="3.5.1.44" evidence="3"/>
<comment type="similarity">
    <text evidence="3">Belongs to the CheD family.</text>
</comment>
<dbReference type="CDD" id="cd16352">
    <property type="entry name" value="CheD"/>
    <property type="match status" value="1"/>
</dbReference>
<dbReference type="HAMAP" id="MF_01440">
    <property type="entry name" value="CheD"/>
    <property type="match status" value="1"/>
</dbReference>
<comment type="function">
    <text evidence="3">Probably deamidates glutamine residues to glutamate on methyl-accepting chemotaxis receptors (MCPs), playing an important role in chemotaxis.</text>
</comment>
<evidence type="ECO:0000256" key="3">
    <source>
        <dbReference type="HAMAP-Rule" id="MF_01440"/>
    </source>
</evidence>
<dbReference type="SUPFAM" id="SSF64438">
    <property type="entry name" value="CNF1/YfiH-like putative cysteine hydrolases"/>
    <property type="match status" value="1"/>
</dbReference>
<dbReference type="Gene3D" id="3.30.1330.200">
    <property type="match status" value="1"/>
</dbReference>
<feature type="region of interest" description="Disordered" evidence="4">
    <location>
        <begin position="144"/>
        <end position="163"/>
    </location>
</feature>
<accession>A0A844W9Q3</accession>
<dbReference type="GO" id="GO:0050568">
    <property type="term" value="F:protein-glutamine glutaminase activity"/>
    <property type="evidence" value="ECO:0007669"/>
    <property type="project" value="UniProtKB-UniRule"/>
</dbReference>
<evidence type="ECO:0000256" key="1">
    <source>
        <dbReference type="ARBA" id="ARBA00022500"/>
    </source>
</evidence>
<dbReference type="GO" id="GO:0006935">
    <property type="term" value="P:chemotaxis"/>
    <property type="evidence" value="ECO:0007669"/>
    <property type="project" value="UniProtKB-UniRule"/>
</dbReference>
<evidence type="ECO:0000313" key="5">
    <source>
        <dbReference type="EMBL" id="MWB77288.1"/>
    </source>
</evidence>
<proteinExistence type="inferred from homology"/>
<gene>
    <name evidence="3" type="primary">cheD</name>
    <name evidence="5" type="ORF">GLS40_04555</name>
</gene>
<dbReference type="InterPro" id="IPR038592">
    <property type="entry name" value="CheD-like_sf"/>
</dbReference>
<evidence type="ECO:0000313" key="6">
    <source>
        <dbReference type="Proteomes" id="UP000443843"/>
    </source>
</evidence>
<sequence>MTQGQYAVSGDPDCILSTILGSCVSTCLWDPHARVGGMNHILVARSAATSGASDMEGINAMELLINALVRMGAVRSSLQAKVFGGARMISGLSDIGEANGTFVLEYLSRESIACLGKSLGGASARQIKFRPSDGKVLLKTVGASKPAEVPPDKPNPGNGVELF</sequence>
<dbReference type="PANTHER" id="PTHR35147:SF3">
    <property type="entry name" value="CHEMORECEPTOR GLUTAMINE DEAMIDASE CHED 1-RELATED"/>
    <property type="match status" value="1"/>
</dbReference>
<dbReference type="Proteomes" id="UP000443843">
    <property type="component" value="Unassembled WGS sequence"/>
</dbReference>
<evidence type="ECO:0000256" key="2">
    <source>
        <dbReference type="ARBA" id="ARBA00022801"/>
    </source>
</evidence>
<name>A0A844W9Q3_9RHOB</name>
<comment type="catalytic activity">
    <reaction evidence="3">
        <text>L-glutaminyl-[protein] + H2O = L-glutamyl-[protein] + NH4(+)</text>
        <dbReference type="Rhea" id="RHEA:16441"/>
        <dbReference type="Rhea" id="RHEA-COMP:10207"/>
        <dbReference type="Rhea" id="RHEA-COMP:10208"/>
        <dbReference type="ChEBI" id="CHEBI:15377"/>
        <dbReference type="ChEBI" id="CHEBI:28938"/>
        <dbReference type="ChEBI" id="CHEBI:29973"/>
        <dbReference type="ChEBI" id="CHEBI:30011"/>
        <dbReference type="EC" id="3.5.1.44"/>
    </reaction>
</comment>
<keyword evidence="6" id="KW-1185">Reference proteome</keyword>
<dbReference type="PANTHER" id="PTHR35147">
    <property type="entry name" value="CHEMORECEPTOR GLUTAMINE DEAMIDASE CHED-RELATED"/>
    <property type="match status" value="1"/>
</dbReference>
<dbReference type="EMBL" id="WNXQ01000002">
    <property type="protein sequence ID" value="MWB77288.1"/>
    <property type="molecule type" value="Genomic_DNA"/>
</dbReference>
<comment type="caution">
    <text evidence="5">The sequence shown here is derived from an EMBL/GenBank/DDBJ whole genome shotgun (WGS) entry which is preliminary data.</text>
</comment>
<dbReference type="InterPro" id="IPR011324">
    <property type="entry name" value="Cytotoxic_necrot_fac-like_cat"/>
</dbReference>
<dbReference type="AlphaFoldDB" id="A0A844W9Q3"/>
<reference evidence="5 6" key="1">
    <citation type="submission" date="2019-11" db="EMBL/GenBank/DDBJ databases">
        <title>Pseudooceanicola pacifica sp. nov., isolated from deep-sea sediment of the Pacific Ocean.</title>
        <authorList>
            <person name="Lyu L."/>
        </authorList>
    </citation>
    <scope>NUCLEOTIDE SEQUENCE [LARGE SCALE GENOMIC DNA]</scope>
    <source>
        <strain evidence="5 6">216_PA32_1</strain>
    </source>
</reference>
<keyword evidence="2 3" id="KW-0378">Hydrolase</keyword>
<protein>
    <recommendedName>
        <fullName evidence="3">Probable chemoreceptor glutamine deamidase CheD</fullName>
        <ecNumber evidence="3">3.5.1.44</ecNumber>
    </recommendedName>
</protein>
<evidence type="ECO:0000256" key="4">
    <source>
        <dbReference type="SAM" id="MobiDB-lite"/>
    </source>
</evidence>
<dbReference type="InterPro" id="IPR005659">
    <property type="entry name" value="Chemorcpt_Glu_NH3ase_CheD"/>
</dbReference>
<keyword evidence="1 3" id="KW-0145">Chemotaxis</keyword>